<reference evidence="2" key="1">
    <citation type="journal article" date="2015" name="Nature">
        <title>Complex archaea that bridge the gap between prokaryotes and eukaryotes.</title>
        <authorList>
            <person name="Spang A."/>
            <person name="Saw J.H."/>
            <person name="Jorgensen S.L."/>
            <person name="Zaremba-Niedzwiedzka K."/>
            <person name="Martijn J."/>
            <person name="Lind A.E."/>
            <person name="van Eijk R."/>
            <person name="Schleper C."/>
            <person name="Guy L."/>
            <person name="Ettema T.J."/>
        </authorList>
    </citation>
    <scope>NUCLEOTIDE SEQUENCE</scope>
</reference>
<accession>A0A0F9Q4L4</accession>
<dbReference type="InterPro" id="IPR005586">
    <property type="entry name" value="ABC_trans_aux"/>
</dbReference>
<evidence type="ECO:0000259" key="1">
    <source>
        <dbReference type="Pfam" id="PF03886"/>
    </source>
</evidence>
<proteinExistence type="predicted"/>
<feature type="domain" description="ABC-type transport auxiliary lipoprotein component" evidence="1">
    <location>
        <begin position="41"/>
        <end position="199"/>
    </location>
</feature>
<gene>
    <name evidence="2" type="ORF">LCGC14_0763230</name>
</gene>
<organism evidence="2">
    <name type="scientific">marine sediment metagenome</name>
    <dbReference type="NCBI Taxonomy" id="412755"/>
    <lineage>
        <taxon>unclassified sequences</taxon>
        <taxon>metagenomes</taxon>
        <taxon>ecological metagenomes</taxon>
    </lineage>
</organism>
<evidence type="ECO:0000313" key="2">
    <source>
        <dbReference type="EMBL" id="KKN37454.1"/>
    </source>
</evidence>
<dbReference type="EMBL" id="LAZR01001893">
    <property type="protein sequence ID" value="KKN37454.1"/>
    <property type="molecule type" value="Genomic_DNA"/>
</dbReference>
<dbReference type="AlphaFoldDB" id="A0A0F9Q4L4"/>
<protein>
    <recommendedName>
        <fullName evidence="1">ABC-type transport auxiliary lipoprotein component domain-containing protein</fullName>
    </recommendedName>
</protein>
<dbReference type="Gene3D" id="3.40.50.10610">
    <property type="entry name" value="ABC-type transport auxiliary lipoprotein component"/>
    <property type="match status" value="1"/>
</dbReference>
<comment type="caution">
    <text evidence="2">The sequence shown here is derived from an EMBL/GenBank/DDBJ whole genome shotgun (WGS) entry which is preliminary data.</text>
</comment>
<dbReference type="Pfam" id="PF03886">
    <property type="entry name" value="ABC_trans_aux"/>
    <property type="match status" value="1"/>
</dbReference>
<dbReference type="PROSITE" id="PS51257">
    <property type="entry name" value="PROKAR_LIPOPROTEIN"/>
    <property type="match status" value="1"/>
</dbReference>
<dbReference type="SUPFAM" id="SSF159594">
    <property type="entry name" value="XCC0632-like"/>
    <property type="match status" value="1"/>
</dbReference>
<sequence>MLNILLRLVKIQTILILTLALSSCFSWGGGEEPVDDTPRYYVLDAERIGIAEQFARNRVLLINPVKVVPHFRDKTLVFRIGENEYKMMTPHQFVSSPEAMFTNQLKRWLQKSGLFSQVVTDDSIEADYVLDSAVTALYGERRAAFSPQAVLEMQFFMSKANQPENIVFQTGLRVDVDIDSATPGKVVSGWKQGLNELLTTLEQDFSGYFSKLDDR</sequence>
<name>A0A0F9Q4L4_9ZZZZ</name>